<protein>
    <submittedName>
        <fullName evidence="11">Squamous cell carcinoma antigen recognized by T-cells 3</fullName>
    </submittedName>
</protein>
<feature type="domain" description="RRM" evidence="9">
    <location>
        <begin position="640"/>
        <end position="717"/>
    </location>
</feature>
<feature type="compositionally biased region" description="Basic and acidic residues" evidence="8">
    <location>
        <begin position="518"/>
        <end position="528"/>
    </location>
</feature>
<dbReference type="SMART" id="SM00360">
    <property type="entry name" value="RRM"/>
    <property type="match status" value="2"/>
</dbReference>
<keyword evidence="12" id="KW-1185">Reference proteome</keyword>
<keyword evidence="3" id="KW-0677">Repeat</keyword>
<feature type="domain" description="RRM" evidence="9">
    <location>
        <begin position="548"/>
        <end position="624"/>
    </location>
</feature>
<reference evidence="11 12" key="1">
    <citation type="journal article" date="2019" name="PLoS Biol.">
        <title>Sex chromosomes control vertical transmission of feminizing Wolbachia symbionts in an isopod.</title>
        <authorList>
            <person name="Becking T."/>
            <person name="Chebbi M.A."/>
            <person name="Giraud I."/>
            <person name="Moumen B."/>
            <person name="Laverre T."/>
            <person name="Caubet Y."/>
            <person name="Peccoud J."/>
            <person name="Gilbert C."/>
            <person name="Cordaux R."/>
        </authorList>
    </citation>
    <scope>NUCLEOTIDE SEQUENCE [LARGE SCALE GENOMIC DNA]</scope>
    <source>
        <strain evidence="11">ANa2</strain>
        <tissue evidence="11">Whole body excluding digestive tract and cuticle</tissue>
    </source>
</reference>
<organism evidence="11 12">
    <name type="scientific">Armadillidium nasatum</name>
    <dbReference type="NCBI Taxonomy" id="96803"/>
    <lineage>
        <taxon>Eukaryota</taxon>
        <taxon>Metazoa</taxon>
        <taxon>Ecdysozoa</taxon>
        <taxon>Arthropoda</taxon>
        <taxon>Crustacea</taxon>
        <taxon>Multicrustacea</taxon>
        <taxon>Malacostraca</taxon>
        <taxon>Eumalacostraca</taxon>
        <taxon>Peracarida</taxon>
        <taxon>Isopoda</taxon>
        <taxon>Oniscidea</taxon>
        <taxon>Crinocheta</taxon>
        <taxon>Armadillidiidae</taxon>
        <taxon>Armadillidium</taxon>
    </lineage>
</organism>
<evidence type="ECO:0000256" key="4">
    <source>
        <dbReference type="ARBA" id="ARBA00022884"/>
    </source>
</evidence>
<evidence type="ECO:0000259" key="9">
    <source>
        <dbReference type="PROSITE" id="PS50102"/>
    </source>
</evidence>
<feature type="region of interest" description="Disordered" evidence="8">
    <location>
        <begin position="486"/>
        <end position="528"/>
    </location>
</feature>
<dbReference type="SUPFAM" id="SSF54928">
    <property type="entry name" value="RNA-binding domain, RBD"/>
    <property type="match status" value="2"/>
</dbReference>
<feature type="compositionally biased region" description="Low complexity" evidence="8">
    <location>
        <begin position="746"/>
        <end position="760"/>
    </location>
</feature>
<comment type="caution">
    <text evidence="11">The sequence shown here is derived from an EMBL/GenBank/DDBJ whole genome shotgun (WGS) entry which is preliminary data.</text>
</comment>
<sequence length="799" mass="92592">MDCDSNDVEMSSDESDTQDDEKELENISYYKAKINENPLHYDSYIGLITAYRKIGELEELRKSRETMNKIYPLSPDLWMDWVSDEQKICTSKEERKYVIELFKRSVKEYMSVQIWVEYIMFMLGGGNMAETREVCEEALTAVGIHFAEGILVWQAVSLVEQQINPKNVLNFPLIILHGFIKKLHFQYLLSLQESDKEREEQQKRIQNLYRRQARVPLMNLNKEEFLTDCQKWFNDDKVDPQIKRDLDSSCEKMREKMPFEENLLRARDETEKIEAYRKYIDYARSNDNPASIQNIYERTVTDLCLNAVLLIFLCLCINMNISPKIFFIFSSHAEGTVEAVKKSLECGVSDEIEVIKIWMSYLVYLRREIHWKEESVKDELRDFRDACDQALTFIQEKFGEEGDKECRIARFQSRVEAESARDIEACRAVWNDYIMRRNQNYKVGHLWIEFLNLERMFGSEKHCRKLYRRALEKVWDDVEVADENYKKQSPRSDVSRGAKRNISELNEEDVPPPPGYKQSDDDRDKAKKLKVSNEHGEFVKHDSSLDHRSVFLSNLEYKTEREEILAVFQDCGEVDTLRIAKDFKGRSKGFGYLVFVDAASVPKALAKDRTIIGNRPVFVSKCDPDNRDHAFKFNNCLEENKLFVKGLSLSMNENEVRAAFEPHGKIKAIRLVTLRNGISKGICYIEYNDAETAEKVRQKMDQTVLENHTITVLVSDPPAAKNKSKNDNPTTTMFARPNREPKGQRPKLSLLPRALLRASKTSNTSNGESPSTSNGSGDANGSQNSGGKSNADFRKLFMK</sequence>
<dbReference type="GO" id="GO:0003723">
    <property type="term" value="F:RNA binding"/>
    <property type="evidence" value="ECO:0007669"/>
    <property type="project" value="UniProtKB-UniRule"/>
</dbReference>
<dbReference type="SMART" id="SM00386">
    <property type="entry name" value="HAT"/>
    <property type="match status" value="4"/>
</dbReference>
<dbReference type="InterPro" id="IPR035979">
    <property type="entry name" value="RBD_domain_sf"/>
</dbReference>
<accession>A0A5N5T563</accession>
<evidence type="ECO:0000256" key="7">
    <source>
        <dbReference type="PROSITE-ProRule" id="PRU00176"/>
    </source>
</evidence>
<dbReference type="GO" id="GO:0005634">
    <property type="term" value="C:nucleus"/>
    <property type="evidence" value="ECO:0007669"/>
    <property type="project" value="UniProtKB-SubCell"/>
</dbReference>
<dbReference type="InterPro" id="IPR012677">
    <property type="entry name" value="Nucleotide-bd_a/b_plait_sf"/>
</dbReference>
<dbReference type="OrthoDB" id="360390at2759"/>
<dbReference type="InterPro" id="IPR011990">
    <property type="entry name" value="TPR-like_helical_dom_sf"/>
</dbReference>
<evidence type="ECO:0000313" key="11">
    <source>
        <dbReference type="EMBL" id="KAB7501239.1"/>
    </source>
</evidence>
<dbReference type="PANTHER" id="PTHR17204:SF25">
    <property type="entry name" value="RRM DOMAIN-CONTAINING PROTEIN"/>
    <property type="match status" value="1"/>
</dbReference>
<feature type="compositionally biased region" description="Polar residues" evidence="8">
    <location>
        <begin position="761"/>
        <end position="788"/>
    </location>
</feature>
<name>A0A5N5T563_9CRUS</name>
<dbReference type="Gene3D" id="3.30.70.330">
    <property type="match status" value="2"/>
</dbReference>
<dbReference type="Proteomes" id="UP000326759">
    <property type="component" value="Unassembled WGS sequence"/>
</dbReference>
<dbReference type="Pfam" id="PF00076">
    <property type="entry name" value="RRM_1"/>
    <property type="match status" value="2"/>
</dbReference>
<evidence type="ECO:0000256" key="2">
    <source>
        <dbReference type="ARBA" id="ARBA00022664"/>
    </source>
</evidence>
<evidence type="ECO:0000313" key="12">
    <source>
        <dbReference type="Proteomes" id="UP000326759"/>
    </source>
</evidence>
<feature type="region of interest" description="Disordered" evidence="8">
    <location>
        <begin position="1"/>
        <end position="22"/>
    </location>
</feature>
<evidence type="ECO:0000259" key="10">
    <source>
        <dbReference type="PROSITE" id="PS50835"/>
    </source>
</evidence>
<keyword evidence="6" id="KW-0539">Nucleus</keyword>
<dbReference type="GO" id="GO:0008380">
    <property type="term" value="P:RNA splicing"/>
    <property type="evidence" value="ECO:0007669"/>
    <property type="project" value="UniProtKB-KW"/>
</dbReference>
<dbReference type="PANTHER" id="PTHR17204">
    <property type="entry name" value="PRE-MRNA PROCESSING PROTEIN PRP39-RELATED"/>
    <property type="match status" value="1"/>
</dbReference>
<feature type="region of interest" description="Disordered" evidence="8">
    <location>
        <begin position="714"/>
        <end position="799"/>
    </location>
</feature>
<feature type="domain" description="Ig-like" evidence="10">
    <location>
        <begin position="323"/>
        <end position="424"/>
    </location>
</feature>
<dbReference type="InterPro" id="IPR003107">
    <property type="entry name" value="HAT"/>
</dbReference>
<dbReference type="EMBL" id="SEYY01011266">
    <property type="protein sequence ID" value="KAB7501239.1"/>
    <property type="molecule type" value="Genomic_DNA"/>
</dbReference>
<gene>
    <name evidence="11" type="primary">sart3</name>
    <name evidence="11" type="ORF">Anas_00846</name>
</gene>
<dbReference type="Gene3D" id="1.25.40.10">
    <property type="entry name" value="Tetratricopeptide repeat domain"/>
    <property type="match status" value="2"/>
</dbReference>
<dbReference type="InterPro" id="IPR007110">
    <property type="entry name" value="Ig-like_dom"/>
</dbReference>
<evidence type="ECO:0000256" key="1">
    <source>
        <dbReference type="ARBA" id="ARBA00004123"/>
    </source>
</evidence>
<comment type="subcellular location">
    <subcellularLocation>
        <location evidence="1">Nucleus</location>
    </subcellularLocation>
</comment>
<dbReference type="AlphaFoldDB" id="A0A5N5T563"/>
<dbReference type="Pfam" id="PF05391">
    <property type="entry name" value="Lsm_interact"/>
    <property type="match status" value="1"/>
</dbReference>
<dbReference type="PROSITE" id="PS50102">
    <property type="entry name" value="RRM"/>
    <property type="match status" value="2"/>
</dbReference>
<dbReference type="SUPFAM" id="SSF48452">
    <property type="entry name" value="TPR-like"/>
    <property type="match status" value="1"/>
</dbReference>
<evidence type="ECO:0000256" key="3">
    <source>
        <dbReference type="ARBA" id="ARBA00022737"/>
    </source>
</evidence>
<evidence type="ECO:0000256" key="8">
    <source>
        <dbReference type="SAM" id="MobiDB-lite"/>
    </source>
</evidence>
<keyword evidence="4 7" id="KW-0694">RNA-binding</keyword>
<dbReference type="Pfam" id="PF23240">
    <property type="entry name" value="HAT_PRP39_N"/>
    <property type="match status" value="1"/>
</dbReference>
<keyword evidence="2" id="KW-0507">mRNA processing</keyword>
<dbReference type="PROSITE" id="PS50835">
    <property type="entry name" value="IG_LIKE"/>
    <property type="match status" value="1"/>
</dbReference>
<evidence type="ECO:0000256" key="6">
    <source>
        <dbReference type="ARBA" id="ARBA00023242"/>
    </source>
</evidence>
<dbReference type="GO" id="GO:0006397">
    <property type="term" value="P:mRNA processing"/>
    <property type="evidence" value="ECO:0007669"/>
    <property type="project" value="UniProtKB-KW"/>
</dbReference>
<dbReference type="InterPro" id="IPR008669">
    <property type="entry name" value="LSM_interact"/>
</dbReference>
<proteinExistence type="predicted"/>
<keyword evidence="5" id="KW-0508">mRNA splicing</keyword>
<evidence type="ECO:0000256" key="5">
    <source>
        <dbReference type="ARBA" id="ARBA00023187"/>
    </source>
</evidence>
<dbReference type="InterPro" id="IPR000504">
    <property type="entry name" value="RRM_dom"/>
</dbReference>